<dbReference type="PANTHER" id="PTHR24221:SF653">
    <property type="entry name" value="TRANSPORT ATP-BINDING PROTEIN CYDC"/>
    <property type="match status" value="1"/>
</dbReference>
<evidence type="ECO:0000256" key="4">
    <source>
        <dbReference type="ARBA" id="ARBA00022741"/>
    </source>
</evidence>
<feature type="domain" description="ABC transporter" evidence="9">
    <location>
        <begin position="341"/>
        <end position="562"/>
    </location>
</feature>
<reference evidence="11 12" key="1">
    <citation type="journal article" date="2018" name="Parasitology">
        <title>The reduced genome of Candidatus Kinetoplastibacterium sorsogonicusi, the endosymbiont of Kentomonas sorsogonicus (Trypanosomatidae): loss of the haem-synthesis pathway.</title>
        <authorList>
            <person name="Silva F.M."/>
            <person name="Kostygov A.Y."/>
            <person name="Spodareva V.V."/>
            <person name="Butenko A."/>
            <person name="Tossou R."/>
            <person name="Lukes J."/>
            <person name="Yurchenko V."/>
            <person name="Alves J.M.P."/>
        </authorList>
    </citation>
    <scope>NUCLEOTIDE SEQUENCE [LARGE SCALE GENOMIC DNA]</scope>
    <source>
        <strain evidence="11 12">MF-08</strain>
    </source>
</reference>
<evidence type="ECO:0000259" key="9">
    <source>
        <dbReference type="PROSITE" id="PS50893"/>
    </source>
</evidence>
<dbReference type="SUPFAM" id="SSF52540">
    <property type="entry name" value="P-loop containing nucleoside triphosphate hydrolases"/>
    <property type="match status" value="1"/>
</dbReference>
<feature type="domain" description="ABC transmembrane type-1" evidence="10">
    <location>
        <begin position="20"/>
        <end position="304"/>
    </location>
</feature>
<dbReference type="GO" id="GO:0016887">
    <property type="term" value="F:ATP hydrolysis activity"/>
    <property type="evidence" value="ECO:0007669"/>
    <property type="project" value="InterPro"/>
</dbReference>
<keyword evidence="7 8" id="KW-0472">Membrane</keyword>
<keyword evidence="5" id="KW-0067">ATP-binding</keyword>
<dbReference type="InterPro" id="IPR036640">
    <property type="entry name" value="ABC1_TM_sf"/>
</dbReference>
<dbReference type="InterPro" id="IPR003593">
    <property type="entry name" value="AAA+_ATPase"/>
</dbReference>
<keyword evidence="12" id="KW-1185">Reference proteome</keyword>
<evidence type="ECO:0000256" key="3">
    <source>
        <dbReference type="ARBA" id="ARBA00022692"/>
    </source>
</evidence>
<keyword evidence="2" id="KW-1003">Cell membrane</keyword>
<dbReference type="KEGG" id="kso:CKSOR_00621"/>
<keyword evidence="3 8" id="KW-0812">Transmembrane</keyword>
<evidence type="ECO:0000259" key="10">
    <source>
        <dbReference type="PROSITE" id="PS50929"/>
    </source>
</evidence>
<feature type="transmembrane region" description="Helical" evidence="8">
    <location>
        <begin position="278"/>
        <end position="296"/>
    </location>
</feature>
<dbReference type="GO" id="GO:0140359">
    <property type="term" value="F:ABC-type transporter activity"/>
    <property type="evidence" value="ECO:0007669"/>
    <property type="project" value="InterPro"/>
</dbReference>
<dbReference type="PROSITE" id="PS50929">
    <property type="entry name" value="ABC_TM1F"/>
    <property type="match status" value="1"/>
</dbReference>
<feature type="transmembrane region" description="Helical" evidence="8">
    <location>
        <begin position="48"/>
        <end position="69"/>
    </location>
</feature>
<keyword evidence="4" id="KW-0547">Nucleotide-binding</keyword>
<dbReference type="Proteomes" id="UP000266796">
    <property type="component" value="Chromosome"/>
</dbReference>
<dbReference type="PANTHER" id="PTHR24221">
    <property type="entry name" value="ATP-BINDING CASSETTE SUB-FAMILY B"/>
    <property type="match status" value="1"/>
</dbReference>
<dbReference type="OrthoDB" id="9802264at2"/>
<dbReference type="InterPro" id="IPR039421">
    <property type="entry name" value="Type_1_exporter"/>
</dbReference>
<evidence type="ECO:0000313" key="12">
    <source>
        <dbReference type="Proteomes" id="UP000266796"/>
    </source>
</evidence>
<sequence>MKNLIFLLFNLYKNKFLIILITFLCSFIASLSGIFLIGISGWFITESFLVGSLIYLNLFVPSSLVRAFSFSKVLFRYLERIYGHSVILKTLSDLRVLIFKSLIEFNPRELSYYRNGDLITRMTNDVDNLDSAFLFIVNPIIVAICSSILLSYVLNIFISKISFILIITSLVFCIITPIFIFKYLSLFNDNSQEHLGNLKNNLLDSIDGYKDIILMNITNNVLEKFDFYNKKLESNKFFRLHLITFIKSILIFFSGIILSLILWISINKLNISINASELVSITFIVFVLFEIFIPIINGSINLQSLIQSSNRINNIIKNDKYLYDKNNKIINNFINIDDKIIKLSNIDFSYKDNLLNIKTPILKKINLTINSGEIITIGGPSGSGKSTLLNLILQLENPDNGYIKYRNIDINNIPKETLYKKISYLSQDNSIFLGTIKSNLLIGNNYATDDDLWSILKKMDLDNFVYTLPNKLNTWIGESGINLSIGQARRLCLARVLISNSELLLLDEPTYGIDTETEKHIIYHINNFSKEKTILIVTHSDLIKNISDKFYILKDGRLQLTI</sequence>
<dbReference type="PROSITE" id="PS50893">
    <property type="entry name" value="ABC_TRANSPORTER_2"/>
    <property type="match status" value="1"/>
</dbReference>
<evidence type="ECO:0000256" key="2">
    <source>
        <dbReference type="ARBA" id="ARBA00022475"/>
    </source>
</evidence>
<organism evidence="11 12">
    <name type="scientific">Candidatus Kinetoplastidibacterium kentomonadis</name>
    <dbReference type="NCBI Taxonomy" id="1576550"/>
    <lineage>
        <taxon>Bacteria</taxon>
        <taxon>Pseudomonadati</taxon>
        <taxon>Pseudomonadota</taxon>
        <taxon>Betaproteobacteria</taxon>
        <taxon>Candidatus Kinetoplastidibacterium</taxon>
    </lineage>
</organism>
<dbReference type="RefSeq" id="WP_108674115.1">
    <property type="nucleotide sequence ID" value="NZ_CP025628.1"/>
</dbReference>
<evidence type="ECO:0000256" key="8">
    <source>
        <dbReference type="SAM" id="Phobius"/>
    </source>
</evidence>
<proteinExistence type="predicted"/>
<feature type="transmembrane region" description="Helical" evidence="8">
    <location>
        <begin position="161"/>
        <end position="181"/>
    </location>
</feature>
<comment type="subcellular location">
    <subcellularLocation>
        <location evidence="1">Cell membrane</location>
        <topology evidence="1">Multi-pass membrane protein</topology>
    </subcellularLocation>
</comment>
<dbReference type="GO" id="GO:0005886">
    <property type="term" value="C:plasma membrane"/>
    <property type="evidence" value="ECO:0007669"/>
    <property type="project" value="UniProtKB-SubCell"/>
</dbReference>
<evidence type="ECO:0000256" key="5">
    <source>
        <dbReference type="ARBA" id="ARBA00022840"/>
    </source>
</evidence>
<accession>A0A3S7JAN2</accession>
<evidence type="ECO:0000256" key="7">
    <source>
        <dbReference type="ARBA" id="ARBA00023136"/>
    </source>
</evidence>
<evidence type="ECO:0000256" key="1">
    <source>
        <dbReference type="ARBA" id="ARBA00004651"/>
    </source>
</evidence>
<dbReference type="Pfam" id="PF00005">
    <property type="entry name" value="ABC_tran"/>
    <property type="match status" value="1"/>
</dbReference>
<dbReference type="InterPro" id="IPR003439">
    <property type="entry name" value="ABC_transporter-like_ATP-bd"/>
</dbReference>
<dbReference type="EMBL" id="CP025628">
    <property type="protein sequence ID" value="AWD32721.1"/>
    <property type="molecule type" value="Genomic_DNA"/>
</dbReference>
<dbReference type="GO" id="GO:0005524">
    <property type="term" value="F:ATP binding"/>
    <property type="evidence" value="ECO:0007669"/>
    <property type="project" value="UniProtKB-KW"/>
</dbReference>
<feature type="transmembrane region" description="Helical" evidence="8">
    <location>
        <begin position="16"/>
        <end position="42"/>
    </location>
</feature>
<dbReference type="SMART" id="SM00382">
    <property type="entry name" value="AAA"/>
    <property type="match status" value="1"/>
</dbReference>
<dbReference type="Gene3D" id="3.40.50.300">
    <property type="entry name" value="P-loop containing nucleotide triphosphate hydrolases"/>
    <property type="match status" value="1"/>
</dbReference>
<dbReference type="SUPFAM" id="SSF90123">
    <property type="entry name" value="ABC transporter transmembrane region"/>
    <property type="match status" value="1"/>
</dbReference>
<protein>
    <submittedName>
        <fullName evidence="11">Thiol reductant ABC exporter subunit CydC</fullName>
    </submittedName>
</protein>
<name>A0A3S7JAN2_9PROT</name>
<gene>
    <name evidence="11" type="primary">cydC</name>
    <name evidence="11" type="ORF">CKSOR_00621</name>
</gene>
<dbReference type="AlphaFoldDB" id="A0A3S7JAN2"/>
<evidence type="ECO:0000256" key="6">
    <source>
        <dbReference type="ARBA" id="ARBA00022989"/>
    </source>
</evidence>
<dbReference type="InterPro" id="IPR027417">
    <property type="entry name" value="P-loop_NTPase"/>
</dbReference>
<dbReference type="GO" id="GO:0034040">
    <property type="term" value="F:ATPase-coupled lipid transmembrane transporter activity"/>
    <property type="evidence" value="ECO:0007669"/>
    <property type="project" value="TreeGrafter"/>
</dbReference>
<keyword evidence="6 8" id="KW-1133">Transmembrane helix</keyword>
<dbReference type="InterPro" id="IPR011527">
    <property type="entry name" value="ABC1_TM_dom"/>
</dbReference>
<feature type="transmembrane region" description="Helical" evidence="8">
    <location>
        <begin position="132"/>
        <end position="154"/>
    </location>
</feature>
<feature type="transmembrane region" description="Helical" evidence="8">
    <location>
        <begin position="242"/>
        <end position="266"/>
    </location>
</feature>
<dbReference type="Pfam" id="PF00664">
    <property type="entry name" value="ABC_membrane"/>
    <property type="match status" value="1"/>
</dbReference>
<evidence type="ECO:0000313" key="11">
    <source>
        <dbReference type="EMBL" id="AWD32721.1"/>
    </source>
</evidence>
<dbReference type="Gene3D" id="1.20.1560.10">
    <property type="entry name" value="ABC transporter type 1, transmembrane domain"/>
    <property type="match status" value="1"/>
</dbReference>